<organism evidence="1">
    <name type="scientific">bioreactor metagenome</name>
    <dbReference type="NCBI Taxonomy" id="1076179"/>
    <lineage>
        <taxon>unclassified sequences</taxon>
        <taxon>metagenomes</taxon>
        <taxon>ecological metagenomes</taxon>
    </lineage>
</organism>
<accession>A0A644WT21</accession>
<dbReference type="AlphaFoldDB" id="A0A644WT21"/>
<evidence type="ECO:0008006" key="2">
    <source>
        <dbReference type="Google" id="ProtNLM"/>
    </source>
</evidence>
<evidence type="ECO:0000313" key="1">
    <source>
        <dbReference type="EMBL" id="MPM05304.1"/>
    </source>
</evidence>
<reference evidence="1" key="1">
    <citation type="submission" date="2019-08" db="EMBL/GenBank/DDBJ databases">
        <authorList>
            <person name="Kucharzyk K."/>
            <person name="Murdoch R.W."/>
            <person name="Higgins S."/>
            <person name="Loffler F."/>
        </authorList>
    </citation>
    <scope>NUCLEOTIDE SEQUENCE</scope>
</reference>
<comment type="caution">
    <text evidence="1">The sequence shown here is derived from an EMBL/GenBank/DDBJ whole genome shotgun (WGS) entry which is preliminary data.</text>
</comment>
<gene>
    <name evidence="1" type="ORF">SDC9_51592</name>
</gene>
<proteinExistence type="predicted"/>
<protein>
    <recommendedName>
        <fullName evidence="2">Replication protein</fullName>
    </recommendedName>
</protein>
<sequence>MTLALNAYSPVSNKLLIALSGLNRENKLETADGRTEYHYEKHEYGIKDSYLSFTWSQIKQMLLFVGLSDSDGNIIHVKESDLAAAMKCSERTVQRNNKIFSDRGILKWSRLYSGTISVQFTNYLDDIMDLQEITDTVSDQSGCVELPEFENRKFRSKSGYTILTKENLEFLLGLSDVNALRLSLRALRAIEKDIHVNNKEESFFSYAEIKNSIPPYLRYKKAVLSLLSKVEGLFKLEIFDTERKLDRLFHEKLSSSKALAKKVKGGFVASLRPKNEFNARHQRQQEQIVFSHKLTLFAQNMASNALYKAQESVLNVSERVALISSFGLKTAEKALKIIEAEFENNLSATPLTRAFNENSSICLRNLALNLKF</sequence>
<name>A0A644WT21_9ZZZZ</name>
<dbReference type="EMBL" id="VSSQ01001119">
    <property type="protein sequence ID" value="MPM05304.1"/>
    <property type="molecule type" value="Genomic_DNA"/>
</dbReference>